<keyword evidence="1" id="KW-1133">Transmembrane helix</keyword>
<organism evidence="2">
    <name type="scientific">Longilinea arvoryzae</name>
    <dbReference type="NCBI Taxonomy" id="360412"/>
    <lineage>
        <taxon>Bacteria</taxon>
        <taxon>Bacillati</taxon>
        <taxon>Chloroflexota</taxon>
        <taxon>Anaerolineae</taxon>
        <taxon>Anaerolineales</taxon>
        <taxon>Anaerolineaceae</taxon>
        <taxon>Longilinea</taxon>
    </lineage>
</organism>
<keyword evidence="1" id="KW-0472">Membrane</keyword>
<evidence type="ECO:0000313" key="3">
    <source>
        <dbReference type="Proteomes" id="UP000055060"/>
    </source>
</evidence>
<protein>
    <submittedName>
        <fullName evidence="2">Uncharacterized protein</fullName>
    </submittedName>
</protein>
<name>A0A0S7BIA7_9CHLR</name>
<keyword evidence="1" id="KW-0812">Transmembrane</keyword>
<dbReference type="AlphaFoldDB" id="A0A0S7BIA7"/>
<keyword evidence="3" id="KW-1185">Reference proteome</keyword>
<dbReference type="Proteomes" id="UP000055060">
    <property type="component" value="Unassembled WGS sequence"/>
</dbReference>
<gene>
    <name evidence="2" type="ORF">LARV_02675</name>
</gene>
<evidence type="ECO:0000256" key="1">
    <source>
        <dbReference type="SAM" id="Phobius"/>
    </source>
</evidence>
<dbReference type="EMBL" id="DF967972">
    <property type="protein sequence ID" value="GAP14896.1"/>
    <property type="molecule type" value="Genomic_DNA"/>
</dbReference>
<proteinExistence type="predicted"/>
<feature type="transmembrane region" description="Helical" evidence="1">
    <location>
        <begin position="6"/>
        <end position="29"/>
    </location>
</feature>
<accession>A0A0S7BIA7</accession>
<sequence length="32" mass="3294">MKRALLAIAIGTCVLLALVFILLVLLLAATGV</sequence>
<reference evidence="2" key="1">
    <citation type="submission" date="2015-07" db="EMBL/GenBank/DDBJ databases">
        <title>Draft Genome Sequences of Anaerolinea thermolimosa IMO-1, Bellilinea caldifistulae GOMI-1, Leptolinea tardivitalis YMTK-2, Levilinea saccharolytica KIBI-1,Longilinea arvoryzae KOME-1, Previously Described as Members of the Anaerolineaceae (Chloroflexi).</title>
        <authorList>
            <person name="Sekiguchi Y."/>
            <person name="Ohashi A."/>
            <person name="Matsuura N."/>
            <person name="Tourlousse M.D."/>
        </authorList>
    </citation>
    <scope>NUCLEOTIDE SEQUENCE [LARGE SCALE GENOMIC DNA]</scope>
    <source>
        <strain evidence="2">KOME-1</strain>
    </source>
</reference>
<evidence type="ECO:0000313" key="2">
    <source>
        <dbReference type="EMBL" id="GAP14896.1"/>
    </source>
</evidence>